<evidence type="ECO:0000259" key="11">
    <source>
        <dbReference type="PROSITE" id="PS50835"/>
    </source>
</evidence>
<feature type="compositionally biased region" description="Basic and acidic residues" evidence="10">
    <location>
        <begin position="438"/>
        <end position="452"/>
    </location>
</feature>
<feature type="domain" description="Ig-like" evidence="11">
    <location>
        <begin position="620"/>
        <end position="708"/>
    </location>
</feature>
<evidence type="ECO:0000256" key="5">
    <source>
        <dbReference type="ARBA" id="ARBA00022777"/>
    </source>
</evidence>
<feature type="compositionally biased region" description="Polar residues" evidence="10">
    <location>
        <begin position="344"/>
        <end position="373"/>
    </location>
</feature>
<evidence type="ECO:0000259" key="12">
    <source>
        <dbReference type="PROSITE" id="PS51158"/>
    </source>
</evidence>
<dbReference type="AlphaFoldDB" id="A0A8C9SQX8"/>
<evidence type="ECO:0000313" key="14">
    <source>
        <dbReference type="Proteomes" id="UP000694397"/>
    </source>
</evidence>
<dbReference type="GO" id="GO:0004674">
    <property type="term" value="F:protein serine/threonine kinase activity"/>
    <property type="evidence" value="ECO:0007669"/>
    <property type="project" value="UniProtKB-KW"/>
</dbReference>
<feature type="region of interest" description="Disordered" evidence="10">
    <location>
        <begin position="540"/>
        <end position="620"/>
    </location>
</feature>
<dbReference type="Ensembl" id="ENSSFOT00015075767.1">
    <property type="protein sequence ID" value="ENSSFOP00015040179.1"/>
    <property type="gene ID" value="ENSSFOG00015024761.1"/>
</dbReference>
<reference evidence="13 14" key="1">
    <citation type="submission" date="2019-04" db="EMBL/GenBank/DDBJ databases">
        <authorList>
            <consortium name="Wellcome Sanger Institute Data Sharing"/>
        </authorList>
    </citation>
    <scope>NUCLEOTIDE SEQUENCE [LARGE SCALE GENOMIC DNA]</scope>
</reference>
<dbReference type="PROSITE" id="PS51158">
    <property type="entry name" value="ALPHA_KINASE"/>
    <property type="match status" value="1"/>
</dbReference>
<dbReference type="InterPro" id="IPR004166">
    <property type="entry name" value="a-kinase_dom"/>
</dbReference>
<evidence type="ECO:0000256" key="6">
    <source>
        <dbReference type="ARBA" id="ARBA00023157"/>
    </source>
</evidence>
<reference evidence="13" key="3">
    <citation type="submission" date="2025-09" db="UniProtKB">
        <authorList>
            <consortium name="Ensembl"/>
        </authorList>
    </citation>
    <scope>IDENTIFICATION</scope>
</reference>
<evidence type="ECO:0000256" key="3">
    <source>
        <dbReference type="ARBA" id="ARBA00022527"/>
    </source>
</evidence>
<dbReference type="EC" id="2.7.11.1" evidence="2"/>
<dbReference type="InterPro" id="IPR013098">
    <property type="entry name" value="Ig_I-set"/>
</dbReference>
<evidence type="ECO:0000256" key="4">
    <source>
        <dbReference type="ARBA" id="ARBA00022679"/>
    </source>
</evidence>
<feature type="region of interest" description="Disordered" evidence="10">
    <location>
        <begin position="344"/>
        <end position="375"/>
    </location>
</feature>
<feature type="domain" description="Ig-like" evidence="11">
    <location>
        <begin position="42"/>
        <end position="133"/>
    </location>
</feature>
<comment type="catalytic activity">
    <reaction evidence="8">
        <text>L-threonyl-[protein] + ATP = O-phospho-L-threonyl-[protein] + ADP + H(+)</text>
        <dbReference type="Rhea" id="RHEA:46608"/>
        <dbReference type="Rhea" id="RHEA-COMP:11060"/>
        <dbReference type="Rhea" id="RHEA-COMP:11605"/>
        <dbReference type="ChEBI" id="CHEBI:15378"/>
        <dbReference type="ChEBI" id="CHEBI:30013"/>
        <dbReference type="ChEBI" id="CHEBI:30616"/>
        <dbReference type="ChEBI" id="CHEBI:61977"/>
        <dbReference type="ChEBI" id="CHEBI:456216"/>
        <dbReference type="EC" id="2.7.11.1"/>
    </reaction>
</comment>
<feature type="compositionally biased region" description="Basic and acidic residues" evidence="10">
    <location>
        <begin position="157"/>
        <end position="171"/>
    </location>
</feature>
<evidence type="ECO:0000256" key="10">
    <source>
        <dbReference type="SAM" id="MobiDB-lite"/>
    </source>
</evidence>
<feature type="compositionally biased region" description="Polar residues" evidence="10">
    <location>
        <begin position="995"/>
        <end position="1018"/>
    </location>
</feature>
<dbReference type="Gene3D" id="3.20.200.10">
    <property type="entry name" value="MHCK/EF2 kinase"/>
    <property type="match status" value="1"/>
</dbReference>
<sequence length="1039" mass="115420">MWVSLKQTHSSLIHSHLSSAVHPKHASTLCSVMAQLTEETQPSFETTLKSKAVSETCNVKFTCVISGYPVPELTWYKDDMEMDRYCGLPKYEIFRDGMTHTLHIYNCTEEDAAIYQASARNNKGIVTCSGILEVGSMNEFKIHQRFFAKLKQKAESKRRELDKSRRQDKENQPVPGSPERMPRKRRSPGRPDPAAPSSPRKGLPGLRPKLHNEEVENMTIELPNSFPTITREAASNDVSEEAEKKNAAQDLPCISDSLVVILPDSLIEEPLAKKKIKIRKGSAMPQNTGKSAEQGINEQSEGAMSLSQYLATEVHHDMPAVVPSMTTHGSPIIQSIQNDLIQCPNKNITGEEPQQNRNTSNGRTSPEELNSEQGIEVDRNSVAFINVSYKDLLSSGRTEHEPSNINPPLIITPTVPCDNEEGTDDREVSHSSAMLTDEQQKSSEPTVERETSAQKISLTSPEGSTTPLRTVSESLANMTVPKIQVDSFMLTCKEPPAKEVALPVTCCEISPEQRRDSLTAIPAATAEELASGARRKIFTPKNKGDELGDAAEVEGRKEEVPIGQQTPHSPLVSQRKSTLEVPKHHEEIPREFETAKPSNSSAQKENDQEDLKDDTKQKSPQVIRKIRGEPFSDVSGHLKLWCQFFNVLSDSIIMWFRNEEEIAEIKIRAGDESQVALAVVQASSRDCGVYSCSIKNEYGTDSTDYLLSEDILSEFFLKEDLEVGEEVEMTPLVFAKGLVEPGYWGNKLFGRVMSEELHVGKSSSRKISRMKVIYGLEPVFESGSMCILKVQSPIAYGAQEEKTLTEKNLDIIKQDCKIQNTVREYCKIFSAEVRTMENFGPAPEVMPLYLMYRPANAVPYATVEAYLKGLYVKYCVSDATGRLVMRTVSEVEQKCCAFQHWIHQWTNGNLLVTQLEGVDLKITNVAVVTKSKGYQGLTDEGSPHVFEHFASLHQCNYYCGLLSLRTLKSADSVPQSGKTKASKSPLFTRKMGGMSSPQQSRKGSQSPQIAKKGTSSPKVTRKSELGDSKSAKQKSVEAE</sequence>
<accession>A0A8C9SQX8</accession>
<dbReference type="OrthoDB" id="301415at2759"/>
<feature type="compositionally biased region" description="Polar residues" evidence="10">
    <location>
        <begin position="563"/>
        <end position="576"/>
    </location>
</feature>
<evidence type="ECO:0000256" key="2">
    <source>
        <dbReference type="ARBA" id="ARBA00012513"/>
    </source>
</evidence>
<comment type="similarity">
    <text evidence="1">Belongs to the protein kinase superfamily. Alpha-type protein kinase family. ALPK subfamily.</text>
</comment>
<dbReference type="SMART" id="SM00408">
    <property type="entry name" value="IGc2"/>
    <property type="match status" value="2"/>
</dbReference>
<dbReference type="SMART" id="SM00811">
    <property type="entry name" value="Alpha_kinase"/>
    <property type="match status" value="1"/>
</dbReference>
<evidence type="ECO:0000256" key="9">
    <source>
        <dbReference type="ARBA" id="ARBA00048679"/>
    </source>
</evidence>
<dbReference type="Pfam" id="PF07679">
    <property type="entry name" value="I-set"/>
    <property type="match status" value="2"/>
</dbReference>
<dbReference type="InterPro" id="IPR007110">
    <property type="entry name" value="Ig-like_dom"/>
</dbReference>
<dbReference type="PROSITE" id="PS50835">
    <property type="entry name" value="IG_LIKE"/>
    <property type="match status" value="2"/>
</dbReference>
<dbReference type="InterPro" id="IPR036179">
    <property type="entry name" value="Ig-like_dom_sf"/>
</dbReference>
<organism evidence="13 14">
    <name type="scientific">Scleropages formosus</name>
    <name type="common">Asian bonytongue</name>
    <name type="synonym">Osteoglossum formosum</name>
    <dbReference type="NCBI Taxonomy" id="113540"/>
    <lineage>
        <taxon>Eukaryota</taxon>
        <taxon>Metazoa</taxon>
        <taxon>Chordata</taxon>
        <taxon>Craniata</taxon>
        <taxon>Vertebrata</taxon>
        <taxon>Euteleostomi</taxon>
        <taxon>Actinopterygii</taxon>
        <taxon>Neopterygii</taxon>
        <taxon>Teleostei</taxon>
        <taxon>Osteoglossocephala</taxon>
        <taxon>Osteoglossomorpha</taxon>
        <taxon>Osteoglossiformes</taxon>
        <taxon>Osteoglossidae</taxon>
        <taxon>Scleropages</taxon>
    </lineage>
</organism>
<dbReference type="SUPFAM" id="SSF56112">
    <property type="entry name" value="Protein kinase-like (PK-like)"/>
    <property type="match status" value="1"/>
</dbReference>
<evidence type="ECO:0000256" key="1">
    <source>
        <dbReference type="ARBA" id="ARBA00008651"/>
    </source>
</evidence>
<protein>
    <recommendedName>
        <fullName evidence="2">non-specific serine/threonine protein kinase</fullName>
        <ecNumber evidence="2">2.7.11.1</ecNumber>
    </recommendedName>
</protein>
<dbReference type="InterPro" id="IPR003599">
    <property type="entry name" value="Ig_sub"/>
</dbReference>
<name>A0A8C9SQX8_SCLFO</name>
<dbReference type="SUPFAM" id="SSF48726">
    <property type="entry name" value="Immunoglobulin"/>
    <property type="match status" value="2"/>
</dbReference>
<keyword evidence="7" id="KW-0393">Immunoglobulin domain</keyword>
<dbReference type="Proteomes" id="UP000694397">
    <property type="component" value="Chromosome 7"/>
</dbReference>
<feature type="domain" description="Alpha-type protein kinase" evidence="12">
    <location>
        <begin position="736"/>
        <end position="967"/>
    </location>
</feature>
<feature type="compositionally biased region" description="Polar residues" evidence="10">
    <location>
        <begin position="453"/>
        <end position="468"/>
    </location>
</feature>
<dbReference type="GO" id="GO:0005524">
    <property type="term" value="F:ATP binding"/>
    <property type="evidence" value="ECO:0007669"/>
    <property type="project" value="InterPro"/>
</dbReference>
<keyword evidence="3" id="KW-0723">Serine/threonine-protein kinase</keyword>
<keyword evidence="14" id="KW-1185">Reference proteome</keyword>
<dbReference type="InterPro" id="IPR011009">
    <property type="entry name" value="Kinase-like_dom_sf"/>
</dbReference>
<feature type="region of interest" description="Disordered" evidence="10">
    <location>
        <begin position="972"/>
        <end position="1039"/>
    </location>
</feature>
<reference evidence="13" key="2">
    <citation type="submission" date="2025-08" db="UniProtKB">
        <authorList>
            <consortium name="Ensembl"/>
        </authorList>
    </citation>
    <scope>IDENTIFICATION</scope>
</reference>
<dbReference type="GO" id="GO:0005634">
    <property type="term" value="C:nucleus"/>
    <property type="evidence" value="ECO:0007669"/>
    <property type="project" value="TreeGrafter"/>
</dbReference>
<evidence type="ECO:0000256" key="8">
    <source>
        <dbReference type="ARBA" id="ARBA00047899"/>
    </source>
</evidence>
<comment type="catalytic activity">
    <reaction evidence="9">
        <text>L-seryl-[protein] + ATP = O-phospho-L-seryl-[protein] + ADP + H(+)</text>
        <dbReference type="Rhea" id="RHEA:17989"/>
        <dbReference type="Rhea" id="RHEA-COMP:9863"/>
        <dbReference type="Rhea" id="RHEA-COMP:11604"/>
        <dbReference type="ChEBI" id="CHEBI:15378"/>
        <dbReference type="ChEBI" id="CHEBI:29999"/>
        <dbReference type="ChEBI" id="CHEBI:30616"/>
        <dbReference type="ChEBI" id="CHEBI:83421"/>
        <dbReference type="ChEBI" id="CHEBI:456216"/>
        <dbReference type="EC" id="2.7.11.1"/>
    </reaction>
</comment>
<keyword evidence="6" id="KW-1015">Disulfide bond</keyword>
<proteinExistence type="inferred from homology"/>
<feature type="region of interest" description="Disordered" evidence="10">
    <location>
        <begin position="157"/>
        <end position="243"/>
    </location>
</feature>
<dbReference type="InterPro" id="IPR003598">
    <property type="entry name" value="Ig_sub2"/>
</dbReference>
<dbReference type="GeneTree" id="ENSGT00940000158534"/>
<dbReference type="PANTHER" id="PTHR47091">
    <property type="entry name" value="ALPHA-PROTEIN KINASE 2-RELATED"/>
    <property type="match status" value="1"/>
</dbReference>
<feature type="region of interest" description="Disordered" evidence="10">
    <location>
        <begin position="395"/>
        <end position="468"/>
    </location>
</feature>
<dbReference type="Pfam" id="PF02816">
    <property type="entry name" value="Alpha_kinase"/>
    <property type="match status" value="1"/>
</dbReference>
<dbReference type="GO" id="GO:0055013">
    <property type="term" value="P:cardiac muscle cell development"/>
    <property type="evidence" value="ECO:0007669"/>
    <property type="project" value="TreeGrafter"/>
</dbReference>
<feature type="compositionally biased region" description="Basic and acidic residues" evidence="10">
    <location>
        <begin position="577"/>
        <end position="594"/>
    </location>
</feature>
<feature type="compositionally biased region" description="Basic and acidic residues" evidence="10">
    <location>
        <begin position="1021"/>
        <end position="1039"/>
    </location>
</feature>
<evidence type="ECO:0000256" key="7">
    <source>
        <dbReference type="ARBA" id="ARBA00023319"/>
    </source>
</evidence>
<dbReference type="Gene3D" id="2.60.40.10">
    <property type="entry name" value="Immunoglobulins"/>
    <property type="match status" value="2"/>
</dbReference>
<dbReference type="SMART" id="SM00409">
    <property type="entry name" value="IG"/>
    <property type="match status" value="2"/>
</dbReference>
<dbReference type="PANTHER" id="PTHR47091:SF1">
    <property type="entry name" value="ALPHA-PROTEIN KINASE 3"/>
    <property type="match status" value="1"/>
</dbReference>
<keyword evidence="4" id="KW-0808">Transferase</keyword>
<evidence type="ECO:0000313" key="13">
    <source>
        <dbReference type="Ensembl" id="ENSSFOP00015040179.1"/>
    </source>
</evidence>
<dbReference type="InterPro" id="IPR013783">
    <property type="entry name" value="Ig-like_fold"/>
</dbReference>
<gene>
    <name evidence="13" type="primary">LOC108931688</name>
</gene>
<keyword evidence="5" id="KW-0418">Kinase</keyword>